<evidence type="ECO:0000313" key="6">
    <source>
        <dbReference type="EMBL" id="AHB99713.1"/>
    </source>
</evidence>
<dbReference type="GO" id="GO:0004177">
    <property type="term" value="F:aminopeptidase activity"/>
    <property type="evidence" value="ECO:0007669"/>
    <property type="project" value="UniProtKB-KW"/>
</dbReference>
<dbReference type="SUPFAM" id="SSF55920">
    <property type="entry name" value="Creatinase/aminopeptidase"/>
    <property type="match status" value="1"/>
</dbReference>
<dbReference type="GO" id="GO:0046872">
    <property type="term" value="F:metal ion binding"/>
    <property type="evidence" value="ECO:0007669"/>
    <property type="project" value="UniProtKB-KW"/>
</dbReference>
<evidence type="ECO:0000313" key="7">
    <source>
        <dbReference type="Proteomes" id="UP000018735"/>
    </source>
</evidence>
<name>A0A0F6CKU1_MYCGL</name>
<dbReference type="Pfam" id="PF01321">
    <property type="entry name" value="Creatinase_N"/>
    <property type="match status" value="1"/>
</dbReference>
<reference evidence="6 7" key="1">
    <citation type="journal article" date="2011" name="PLoS ONE">
        <title>Core proteome of the minimal cell: comparative proteomics of three mollicute species.</title>
        <authorList>
            <person name="Fisunov G.Y."/>
            <person name="Alexeev D.G."/>
            <person name="Bazaleev N.A."/>
            <person name="Ladygina V.G."/>
            <person name="Galyamina M.A."/>
            <person name="Kondratov I.G."/>
            <person name="Zhukova N.A."/>
            <person name="Serebryakova M.V."/>
            <person name="Demina I.A."/>
            <person name="Govorun V.M."/>
        </authorList>
    </citation>
    <scope>NUCLEOTIDE SEQUENCE [LARGE SCALE GENOMIC DNA]</scope>
    <source>
        <strain evidence="6 7">S6</strain>
    </source>
</reference>
<keyword evidence="2" id="KW-0378">Hydrolase</keyword>
<sequence>MLTADFQFKHDIIKKTLKQHKADAILFTSDQNRLWFTEFKSSAGFLLVTNTKSVLVIDSRYYLAASKEIKHTEVVLLAANVLSDVAKKLKIKHLLIEGDYLTYQYQSMLDRISEKQTPIETQSLRAIKTPSEIKKLKKVIDITKEVGNKLTSMMKVDMTEIQLAKLVTFALIDAGGEKNSFDPIVASGPNGAKPHHHPTNRKFKDGDFVTVDFGTIYQGFCSDITRTWVLNKPKNQRLINAYKLVDKSNQAGIKAAKADMTGQEVDAVCRKIIDETEFKGLFVHSTGHGVGIDIHEKPNVATSYTDKLGVDSIVTIEPGIYIPNVGGIRIEDMIQVKADKSIWLSKDIKRMKL</sequence>
<evidence type="ECO:0000256" key="3">
    <source>
        <dbReference type="RuleBase" id="RU000590"/>
    </source>
</evidence>
<feature type="domain" description="Creatinase N-terminal" evidence="5">
    <location>
        <begin position="13"/>
        <end position="119"/>
    </location>
</feature>
<evidence type="ECO:0000256" key="1">
    <source>
        <dbReference type="ARBA" id="ARBA00022723"/>
    </source>
</evidence>
<dbReference type="EMBL" id="CP006916">
    <property type="protein sequence ID" value="AHB99713.1"/>
    <property type="molecule type" value="Genomic_DNA"/>
</dbReference>
<keyword evidence="1 3" id="KW-0479">Metal-binding</keyword>
<dbReference type="Pfam" id="PF00557">
    <property type="entry name" value="Peptidase_M24"/>
    <property type="match status" value="1"/>
</dbReference>
<dbReference type="eggNOG" id="COG0006">
    <property type="taxonomic scope" value="Bacteria"/>
</dbReference>
<dbReference type="Gene3D" id="3.40.350.10">
    <property type="entry name" value="Creatinase/prolidase N-terminal domain"/>
    <property type="match status" value="1"/>
</dbReference>
<dbReference type="InterPro" id="IPR000587">
    <property type="entry name" value="Creatinase_N"/>
</dbReference>
<dbReference type="InterPro" id="IPR000994">
    <property type="entry name" value="Pept_M24"/>
</dbReference>
<gene>
    <name evidence="6" type="ORF">GCW_02540</name>
</gene>
<evidence type="ECO:0000256" key="2">
    <source>
        <dbReference type="ARBA" id="ARBA00022801"/>
    </source>
</evidence>
<organism evidence="6 7">
    <name type="scientific">Mycoplasmoides gallisepticum S6</name>
    <dbReference type="NCBI Taxonomy" id="1006581"/>
    <lineage>
        <taxon>Bacteria</taxon>
        <taxon>Bacillati</taxon>
        <taxon>Mycoplasmatota</taxon>
        <taxon>Mycoplasmoidales</taxon>
        <taxon>Mycoplasmoidaceae</taxon>
        <taxon>Mycoplasmoides</taxon>
    </lineage>
</organism>
<proteinExistence type="inferred from homology"/>
<keyword evidence="6" id="KW-0645">Protease</keyword>
<keyword evidence="6" id="KW-0031">Aminopeptidase</keyword>
<dbReference type="RefSeq" id="WP_011884564.1">
    <property type="nucleotide sequence ID" value="NC_023030.2"/>
</dbReference>
<dbReference type="InterPro" id="IPR036005">
    <property type="entry name" value="Creatinase/aminopeptidase-like"/>
</dbReference>
<dbReference type="PANTHER" id="PTHR46112">
    <property type="entry name" value="AMINOPEPTIDASE"/>
    <property type="match status" value="1"/>
</dbReference>
<dbReference type="CDD" id="cd01092">
    <property type="entry name" value="APP-like"/>
    <property type="match status" value="1"/>
</dbReference>
<dbReference type="InterPro" id="IPR001131">
    <property type="entry name" value="Peptidase_M24B_aminopep-P_CS"/>
</dbReference>
<dbReference type="InterPro" id="IPR029149">
    <property type="entry name" value="Creatin/AminoP/Spt16_N"/>
</dbReference>
<dbReference type="AlphaFoldDB" id="A0A0F6CKU1"/>
<dbReference type="Proteomes" id="UP000018735">
    <property type="component" value="Chromosome"/>
</dbReference>
<dbReference type="PANTHER" id="PTHR46112:SF3">
    <property type="entry name" value="AMINOPEPTIDASE YPDF"/>
    <property type="match status" value="1"/>
</dbReference>
<dbReference type="SUPFAM" id="SSF53092">
    <property type="entry name" value="Creatinase/prolidase N-terminal domain"/>
    <property type="match status" value="1"/>
</dbReference>
<comment type="similarity">
    <text evidence="3">Belongs to the peptidase M24B family.</text>
</comment>
<dbReference type="KEGG" id="mgz:GCW_02540"/>
<evidence type="ECO:0000259" key="4">
    <source>
        <dbReference type="Pfam" id="PF00557"/>
    </source>
</evidence>
<dbReference type="HOGENOM" id="CLU_017266_4_0_14"/>
<feature type="domain" description="Peptidase M24" evidence="4">
    <location>
        <begin position="135"/>
        <end position="337"/>
    </location>
</feature>
<protein>
    <submittedName>
        <fullName evidence="6">Xaa-Pro aminopeptidase</fullName>
    </submittedName>
</protein>
<dbReference type="InterPro" id="IPR050659">
    <property type="entry name" value="Peptidase_M24B"/>
</dbReference>
<dbReference type="Gene3D" id="3.90.230.10">
    <property type="entry name" value="Creatinase/methionine aminopeptidase superfamily"/>
    <property type="match status" value="1"/>
</dbReference>
<evidence type="ECO:0000259" key="5">
    <source>
        <dbReference type="Pfam" id="PF01321"/>
    </source>
</evidence>
<accession>A0A0F6CKU1</accession>
<dbReference type="PROSITE" id="PS00491">
    <property type="entry name" value="PROLINE_PEPTIDASE"/>
    <property type="match status" value="1"/>
</dbReference>